<evidence type="ECO:0000313" key="3">
    <source>
        <dbReference type="EMBL" id="KAG7100241.1"/>
    </source>
</evidence>
<keyword evidence="2" id="KW-0812">Transmembrane</keyword>
<evidence type="ECO:0000313" key="4">
    <source>
        <dbReference type="Proteomes" id="UP001049176"/>
    </source>
</evidence>
<evidence type="ECO:0000256" key="1">
    <source>
        <dbReference type="SAM" id="MobiDB-lite"/>
    </source>
</evidence>
<dbReference type="OrthoDB" id="3067581at2759"/>
<dbReference type="AlphaFoldDB" id="A0A9P8AFS7"/>
<dbReference type="GeneID" id="66071091"/>
<keyword evidence="4" id="KW-1185">Reference proteome</keyword>
<feature type="region of interest" description="Disordered" evidence="1">
    <location>
        <begin position="286"/>
        <end position="316"/>
    </location>
</feature>
<accession>A0A9P8AFS7</accession>
<keyword evidence="2" id="KW-1133">Transmembrane helix</keyword>
<dbReference type="RefSeq" id="XP_043016711.1">
    <property type="nucleotide sequence ID" value="XM_043147997.1"/>
</dbReference>
<feature type="compositionally biased region" description="Low complexity" evidence="1">
    <location>
        <begin position="301"/>
        <end position="312"/>
    </location>
</feature>
<organism evidence="3 4">
    <name type="scientific">Marasmius oreades</name>
    <name type="common">fairy-ring Marasmius</name>
    <dbReference type="NCBI Taxonomy" id="181124"/>
    <lineage>
        <taxon>Eukaryota</taxon>
        <taxon>Fungi</taxon>
        <taxon>Dikarya</taxon>
        <taxon>Basidiomycota</taxon>
        <taxon>Agaricomycotina</taxon>
        <taxon>Agaricomycetes</taxon>
        <taxon>Agaricomycetidae</taxon>
        <taxon>Agaricales</taxon>
        <taxon>Marasmiineae</taxon>
        <taxon>Marasmiaceae</taxon>
        <taxon>Marasmius</taxon>
    </lineage>
</organism>
<reference evidence="3" key="1">
    <citation type="journal article" date="2021" name="Genome Biol. Evol.">
        <title>The assembled and annotated genome of the fairy-ring fungus Marasmius oreades.</title>
        <authorList>
            <person name="Hiltunen M."/>
            <person name="Ament-Velasquez S.L."/>
            <person name="Johannesson H."/>
        </authorList>
    </citation>
    <scope>NUCLEOTIDE SEQUENCE</scope>
    <source>
        <strain evidence="3">03SP1</strain>
    </source>
</reference>
<dbReference type="EMBL" id="CM032181">
    <property type="protein sequence ID" value="KAG7100241.1"/>
    <property type="molecule type" value="Genomic_DNA"/>
</dbReference>
<comment type="caution">
    <text evidence="3">The sequence shown here is derived from an EMBL/GenBank/DDBJ whole genome shotgun (WGS) entry which is preliminary data.</text>
</comment>
<feature type="region of interest" description="Disordered" evidence="1">
    <location>
        <begin position="330"/>
        <end position="396"/>
    </location>
</feature>
<feature type="compositionally biased region" description="Low complexity" evidence="1">
    <location>
        <begin position="332"/>
        <end position="348"/>
    </location>
</feature>
<name>A0A9P8AFS7_9AGAR</name>
<protein>
    <submittedName>
        <fullName evidence="3">Uncharacterized protein</fullName>
    </submittedName>
</protein>
<feature type="transmembrane region" description="Helical" evidence="2">
    <location>
        <begin position="247"/>
        <end position="271"/>
    </location>
</feature>
<gene>
    <name evidence="3" type="ORF">E1B28_002015</name>
</gene>
<evidence type="ECO:0000256" key="2">
    <source>
        <dbReference type="SAM" id="Phobius"/>
    </source>
</evidence>
<dbReference type="KEGG" id="more:E1B28_002015"/>
<sequence length="438" mass="47335">MLFSFDLRLNELGSLSAVLAEATSNATYIKAANQTLQFLKNFGYFPRSDDPSDQKGILALDSDPPCHSNSYVQWYPTTGDIIEGLSILASLQDDATTESFLQDAINSSTLYRNNQQSNGVIHMTRMPFSLLAGDPFLVRGLGTAYRKNHIEPGMREYIKDFINIQYNYLLDDAIIQQSNVYVDSGSGLRPPARNLSPINQTYAVMVFVQAIGSANDTGAGDPSSSSRPGTTGSGSGGGTTKAFTTGAIVGIVVGIVAFLALLSGFIACLCLRRRRRERKLPFIYQTSPFHLPDPNSEMDESSLTSPTSLTSPGVRGKSWLQAGYSARTDPFSPVSLTTPTTPTTPVSSKRPGVRVKTRLDSPLPSHPPTVPSVATPSEENRAVGPAEDVDSGPLNDDPHARFHAMSTTEMVRVLNARVQAEGFINEGPPSYFQSEVQT</sequence>
<proteinExistence type="predicted"/>
<feature type="region of interest" description="Disordered" evidence="1">
    <location>
        <begin position="217"/>
        <end position="238"/>
    </location>
</feature>
<dbReference type="Proteomes" id="UP001049176">
    <property type="component" value="Chromosome 1"/>
</dbReference>
<keyword evidence="2" id="KW-0472">Membrane</keyword>